<dbReference type="AlphaFoldDB" id="A0AAD4ZXK0"/>
<keyword evidence="4" id="KW-0677">Repeat</keyword>
<evidence type="ECO:0000256" key="4">
    <source>
        <dbReference type="ARBA" id="ARBA00022737"/>
    </source>
</evidence>
<keyword evidence="8" id="KW-1185">Reference proteome</keyword>
<evidence type="ECO:0000256" key="3">
    <source>
        <dbReference type="ARBA" id="ARBA00022729"/>
    </source>
</evidence>
<protein>
    <recommendedName>
        <fullName evidence="6">Gnk2-homologous domain-containing protein</fullName>
    </recommendedName>
</protein>
<evidence type="ECO:0000256" key="2">
    <source>
        <dbReference type="ARBA" id="ARBA00022525"/>
    </source>
</evidence>
<reference evidence="7 8" key="1">
    <citation type="journal article" date="2022" name="G3 (Bethesda)">
        <title>Whole-genome sequence and methylome profiling of the almond [Prunus dulcis (Mill.) D.A. Webb] cultivar 'Nonpareil'.</title>
        <authorList>
            <person name="D'Amico-Willman K.M."/>
            <person name="Ouma W.Z."/>
            <person name="Meulia T."/>
            <person name="Sideli G.M."/>
            <person name="Gradziel T.M."/>
            <person name="Fresnedo-Ramirez J."/>
        </authorList>
    </citation>
    <scope>NUCLEOTIDE SEQUENCE [LARGE SCALE GENOMIC DNA]</scope>
    <source>
        <strain evidence="7">Clone GOH B32 T37-40</strain>
    </source>
</reference>
<dbReference type="Pfam" id="PF01657">
    <property type="entry name" value="Stress-antifung"/>
    <property type="match status" value="1"/>
</dbReference>
<evidence type="ECO:0000313" key="7">
    <source>
        <dbReference type="EMBL" id="KAI5356021.1"/>
    </source>
</evidence>
<accession>A0AAD4ZXK0</accession>
<dbReference type="Proteomes" id="UP001054821">
    <property type="component" value="Chromosome 1"/>
</dbReference>
<dbReference type="PROSITE" id="PS51473">
    <property type="entry name" value="GNK2"/>
    <property type="match status" value="1"/>
</dbReference>
<proteinExistence type="inferred from homology"/>
<comment type="similarity">
    <text evidence="5">Belongs to the cysteine-rich repeat secretory protein family.</text>
</comment>
<dbReference type="CDD" id="cd23509">
    <property type="entry name" value="Gnk2-like"/>
    <property type="match status" value="1"/>
</dbReference>
<comment type="subcellular location">
    <subcellularLocation>
        <location evidence="1">Secreted</location>
    </subcellularLocation>
</comment>
<evidence type="ECO:0000313" key="8">
    <source>
        <dbReference type="Proteomes" id="UP001054821"/>
    </source>
</evidence>
<dbReference type="PANTHER" id="PTHR32411:SF43">
    <property type="entry name" value="CYSTEINE-RICH REPEAT SECRETORY PROTEIN 38"/>
    <property type="match status" value="1"/>
</dbReference>
<dbReference type="InterPro" id="IPR050581">
    <property type="entry name" value="CRR_secretory_protein"/>
</dbReference>
<keyword evidence="2" id="KW-0964">Secreted</keyword>
<dbReference type="PANTHER" id="PTHR32411">
    <property type="entry name" value="CYSTEINE-RICH REPEAT SECRETORY PROTEIN 38-RELATED"/>
    <property type="match status" value="1"/>
</dbReference>
<dbReference type="InterPro" id="IPR038408">
    <property type="entry name" value="GNK2_sf"/>
</dbReference>
<comment type="caution">
    <text evidence="7">The sequence shown here is derived from an EMBL/GenBank/DDBJ whole genome shotgun (WGS) entry which is preliminary data.</text>
</comment>
<gene>
    <name evidence="7" type="ORF">L3X38_008916</name>
</gene>
<dbReference type="GO" id="GO:0005576">
    <property type="term" value="C:extracellular region"/>
    <property type="evidence" value="ECO:0007669"/>
    <property type="project" value="UniProtKB-SubCell"/>
</dbReference>
<dbReference type="EMBL" id="JAJFAZ020000001">
    <property type="protein sequence ID" value="KAI5356021.1"/>
    <property type="molecule type" value="Genomic_DNA"/>
</dbReference>
<organism evidence="7 8">
    <name type="scientific">Prunus dulcis</name>
    <name type="common">Almond</name>
    <name type="synonym">Amygdalus dulcis</name>
    <dbReference type="NCBI Taxonomy" id="3755"/>
    <lineage>
        <taxon>Eukaryota</taxon>
        <taxon>Viridiplantae</taxon>
        <taxon>Streptophyta</taxon>
        <taxon>Embryophyta</taxon>
        <taxon>Tracheophyta</taxon>
        <taxon>Spermatophyta</taxon>
        <taxon>Magnoliopsida</taxon>
        <taxon>eudicotyledons</taxon>
        <taxon>Gunneridae</taxon>
        <taxon>Pentapetalae</taxon>
        <taxon>rosids</taxon>
        <taxon>fabids</taxon>
        <taxon>Rosales</taxon>
        <taxon>Rosaceae</taxon>
        <taxon>Amygdaloideae</taxon>
        <taxon>Amygdaleae</taxon>
        <taxon>Prunus</taxon>
    </lineage>
</organism>
<dbReference type="Gene3D" id="3.30.430.20">
    <property type="entry name" value="Gnk2 domain, C-X8-C-X2-C motif"/>
    <property type="match status" value="1"/>
</dbReference>
<dbReference type="InterPro" id="IPR002902">
    <property type="entry name" value="GNK2"/>
</dbReference>
<sequence length="86" mass="9606">MLEFDHHPSCGRCIQAAGHGGMLHLGKSKKDSIHSVSQCTGDLSSIDCKKCLDVAMSELLYQMHEMSGARAYYGSCYIRFELYPFI</sequence>
<name>A0AAD4ZXK0_PRUDU</name>
<evidence type="ECO:0000256" key="5">
    <source>
        <dbReference type="ARBA" id="ARBA00038515"/>
    </source>
</evidence>
<evidence type="ECO:0000259" key="6">
    <source>
        <dbReference type="PROSITE" id="PS51473"/>
    </source>
</evidence>
<keyword evidence="3" id="KW-0732">Signal</keyword>
<evidence type="ECO:0000256" key="1">
    <source>
        <dbReference type="ARBA" id="ARBA00004613"/>
    </source>
</evidence>
<feature type="domain" description="Gnk2-homologous" evidence="6">
    <location>
        <begin position="1"/>
        <end position="85"/>
    </location>
</feature>